<evidence type="ECO:0000313" key="8">
    <source>
        <dbReference type="Proteomes" id="UP000564806"/>
    </source>
</evidence>
<organism evidence="7 8">
    <name type="scientific">Paenibacillus agri</name>
    <dbReference type="NCBI Taxonomy" id="2744309"/>
    <lineage>
        <taxon>Bacteria</taxon>
        <taxon>Bacillati</taxon>
        <taxon>Bacillota</taxon>
        <taxon>Bacilli</taxon>
        <taxon>Bacillales</taxon>
        <taxon>Paenibacillaceae</taxon>
        <taxon>Paenibacillus</taxon>
    </lineage>
</organism>
<protein>
    <submittedName>
        <fullName evidence="7">VWA domain-containing protein</fullName>
    </submittedName>
</protein>
<dbReference type="PANTHER" id="PTHR47763">
    <property type="entry name" value="ALPHA-PROTEIN KINASE VWKA"/>
    <property type="match status" value="1"/>
</dbReference>
<evidence type="ECO:0000256" key="5">
    <source>
        <dbReference type="SAM" id="SignalP"/>
    </source>
</evidence>
<dbReference type="PROSITE" id="PS50234">
    <property type="entry name" value="VWFA"/>
    <property type="match status" value="1"/>
</dbReference>
<keyword evidence="3 5" id="KW-0732">Signal</keyword>
<name>A0A850EQD0_9BACL</name>
<feature type="chain" id="PRO_5038972916" evidence="5">
    <location>
        <begin position="25"/>
        <end position="685"/>
    </location>
</feature>
<evidence type="ECO:0000256" key="3">
    <source>
        <dbReference type="ARBA" id="ARBA00022729"/>
    </source>
</evidence>
<feature type="signal peptide" evidence="5">
    <location>
        <begin position="1"/>
        <end position="24"/>
    </location>
</feature>
<dbReference type="InterPro" id="IPR002035">
    <property type="entry name" value="VWF_A"/>
</dbReference>
<feature type="region of interest" description="Disordered" evidence="4">
    <location>
        <begin position="212"/>
        <end position="240"/>
    </location>
</feature>
<comment type="caution">
    <text evidence="7">The sequence shown here is derived from an EMBL/GenBank/DDBJ whole genome shotgun (WGS) entry which is preliminary data.</text>
</comment>
<dbReference type="InterPro" id="IPR036465">
    <property type="entry name" value="vWFA_dom_sf"/>
</dbReference>
<evidence type="ECO:0000313" key="7">
    <source>
        <dbReference type="EMBL" id="NUU60872.1"/>
    </source>
</evidence>
<dbReference type="RefSeq" id="WP_175371428.1">
    <property type="nucleotide sequence ID" value="NZ_JABWCS010000204.1"/>
</dbReference>
<dbReference type="InterPro" id="IPR012854">
    <property type="entry name" value="Cu_amine_oxidase-like_N"/>
</dbReference>
<comment type="subcellular location">
    <subcellularLocation>
        <location evidence="1">Secreted</location>
    </subcellularLocation>
</comment>
<sequence>MKFRKTIQLVMAIILLFGSLSLWAGGAKAKANDIISEFRKGYEIINILKDGDGQTREFTYTTYNKLTGDNTEIRLYRNQVEIDPQKYTVDYDRNTFTFDKAPDAGAELHFTYSIHPTFEWEEGLSGSNYIGNALDGADGSTKVFKLTTNYILNSNKKVSLYIDSTKVPTSEFTFNLETQRITLSEKRTAPSAKSKVYFYFPVTSIAGTKTSSGVAQANPSLPSNGIEPPIGTESPVPSVESPIETEAPVVWVEPEFHIPSGESYPGQVILGGNGKITINVTTVVIQPTYTTYLMVKNASNEVVRQIRVTPGKPTTYTLNKQLGLTTGGYYIYLKTVNQSGGLATSVPQFVPINLESKIQVFVEGKMQAYTQAPVNVNGNVLVPFRAIFESLGATVKWDSATQTVTATKEGKTIVLKIGSTTAYVNGVPVTLSAAPQLINGSTMVPIRFVSEALGGLVEWSNSSSSVIVFQNPPSIPTTAESEKPAQSEATSTSPILQKISQGITTPTDIVFVMDVTGSMGEVIGYVKETVKKFADSVPSGSNFSIVAYRDINYRSTYKDLEFFPFTNDKNVLKTNLSKLVAAGGGDENESGLEAIHMAAQQLAGRKNAKRIIFITDAPVHDKGASMGKTTLSLGQIINELKTNKITLDAIAPMNGLANTQITQLVNAGKGKIYDIKKASVTLLEK</sequence>
<feature type="domain" description="VWFA" evidence="6">
    <location>
        <begin position="508"/>
        <end position="685"/>
    </location>
</feature>
<dbReference type="SMART" id="SM00327">
    <property type="entry name" value="VWA"/>
    <property type="match status" value="1"/>
</dbReference>
<evidence type="ECO:0000259" key="6">
    <source>
        <dbReference type="PROSITE" id="PS50234"/>
    </source>
</evidence>
<accession>A0A850EQD0</accession>
<dbReference type="InterPro" id="IPR036582">
    <property type="entry name" value="Mao_N_sf"/>
</dbReference>
<keyword evidence="2" id="KW-0964">Secreted</keyword>
<dbReference type="SUPFAM" id="SSF55383">
    <property type="entry name" value="Copper amine oxidase, domain N"/>
    <property type="match status" value="1"/>
</dbReference>
<gene>
    <name evidence="7" type="ORF">HPT30_10995</name>
</gene>
<dbReference type="InterPro" id="IPR052969">
    <property type="entry name" value="Thr-specific_kinase-like"/>
</dbReference>
<dbReference type="Pfam" id="PF07833">
    <property type="entry name" value="Cu_amine_oxidN1"/>
    <property type="match status" value="1"/>
</dbReference>
<keyword evidence="8" id="KW-1185">Reference proteome</keyword>
<dbReference type="Proteomes" id="UP000564806">
    <property type="component" value="Unassembled WGS sequence"/>
</dbReference>
<proteinExistence type="predicted"/>
<dbReference type="Pfam" id="PF25106">
    <property type="entry name" value="VWA_4"/>
    <property type="match status" value="1"/>
</dbReference>
<evidence type="ECO:0000256" key="4">
    <source>
        <dbReference type="SAM" id="MobiDB-lite"/>
    </source>
</evidence>
<dbReference type="EMBL" id="JABWCS010000204">
    <property type="protein sequence ID" value="NUU60872.1"/>
    <property type="molecule type" value="Genomic_DNA"/>
</dbReference>
<dbReference type="SUPFAM" id="SSF53300">
    <property type="entry name" value="vWA-like"/>
    <property type="match status" value="1"/>
</dbReference>
<evidence type="ECO:0000256" key="2">
    <source>
        <dbReference type="ARBA" id="ARBA00022525"/>
    </source>
</evidence>
<dbReference type="CDD" id="cd00198">
    <property type="entry name" value="vWFA"/>
    <property type="match status" value="1"/>
</dbReference>
<feature type="compositionally biased region" description="Polar residues" evidence="4">
    <location>
        <begin position="212"/>
        <end position="223"/>
    </location>
</feature>
<dbReference type="Gene3D" id="3.40.50.410">
    <property type="entry name" value="von Willebrand factor, type A domain"/>
    <property type="match status" value="1"/>
</dbReference>
<evidence type="ECO:0000256" key="1">
    <source>
        <dbReference type="ARBA" id="ARBA00004613"/>
    </source>
</evidence>
<dbReference type="AlphaFoldDB" id="A0A850EQD0"/>
<dbReference type="InterPro" id="IPR056861">
    <property type="entry name" value="HMCN1-like_VWA"/>
</dbReference>
<reference evidence="7" key="1">
    <citation type="submission" date="2020-06" db="EMBL/GenBank/DDBJ databases">
        <title>Paenibacillus sp. nov., isolated from soil.</title>
        <authorList>
            <person name="Seo Y.L."/>
        </authorList>
    </citation>
    <scope>NUCLEOTIDE SEQUENCE [LARGE SCALE GENOMIC DNA]</scope>
    <source>
        <strain evidence="7">JW14</strain>
    </source>
</reference>
<dbReference type="Gene3D" id="3.30.457.10">
    <property type="entry name" value="Copper amine oxidase-like, N-terminal domain"/>
    <property type="match status" value="1"/>
</dbReference>